<dbReference type="EMBL" id="JAIXNE010000002">
    <property type="protein sequence ID" value="MCA6074931.1"/>
    <property type="molecule type" value="Genomic_DNA"/>
</dbReference>
<gene>
    <name evidence="2" type="ORF">LDX50_08625</name>
    <name evidence="3" type="ORF">LDX50_14595</name>
    <name evidence="4" type="ORF">LDX50_20315</name>
</gene>
<feature type="transmembrane region" description="Helical" evidence="1">
    <location>
        <begin position="50"/>
        <end position="69"/>
    </location>
</feature>
<dbReference type="AlphaFoldDB" id="A0A9X1L1P4"/>
<protein>
    <submittedName>
        <fullName evidence="4">DUF962 domain-containing protein</fullName>
    </submittedName>
</protein>
<dbReference type="PANTHER" id="PTHR34205">
    <property type="entry name" value="TRANSMEMBRANE PROTEIN"/>
    <property type="match status" value="1"/>
</dbReference>
<dbReference type="EMBL" id="JAIXNE010000003">
    <property type="protein sequence ID" value="MCA6076108.1"/>
    <property type="molecule type" value="Genomic_DNA"/>
</dbReference>
<evidence type="ECO:0000313" key="5">
    <source>
        <dbReference type="Proteomes" id="UP001139409"/>
    </source>
</evidence>
<dbReference type="RefSeq" id="WP_225698040.1">
    <property type="nucleotide sequence ID" value="NZ_JAIXNE010000002.1"/>
</dbReference>
<sequence>MEDRFNSFREFYPYYLTEHTHTTSRILHFTGTLLVFVLLIMAIYYGNGWLLLAIPVVGYGFAWVGHFFFEKNKPATFRYPLFSLASDFKLFFELLTGRQKFKSS</sequence>
<keyword evidence="5" id="KW-1185">Reference proteome</keyword>
<reference evidence="4" key="1">
    <citation type="submission" date="2021-09" db="EMBL/GenBank/DDBJ databases">
        <title>Fulvivirga sp. isolated from coastal sediment.</title>
        <authorList>
            <person name="Yu H."/>
        </authorList>
    </citation>
    <scope>NUCLEOTIDE SEQUENCE</scope>
    <source>
        <strain evidence="4">1062</strain>
    </source>
</reference>
<dbReference type="EMBL" id="JAIXNE010000004">
    <property type="protein sequence ID" value="MCA6077236.1"/>
    <property type="molecule type" value="Genomic_DNA"/>
</dbReference>
<evidence type="ECO:0000313" key="2">
    <source>
        <dbReference type="EMBL" id="MCA6074931.1"/>
    </source>
</evidence>
<evidence type="ECO:0000256" key="1">
    <source>
        <dbReference type="SAM" id="Phobius"/>
    </source>
</evidence>
<keyword evidence="1" id="KW-1133">Transmembrane helix</keyword>
<keyword evidence="1" id="KW-0472">Membrane</keyword>
<dbReference type="Pfam" id="PF06127">
    <property type="entry name" value="Mpo1-like"/>
    <property type="match status" value="1"/>
</dbReference>
<keyword evidence="1" id="KW-0812">Transmembrane</keyword>
<proteinExistence type="predicted"/>
<dbReference type="PANTHER" id="PTHR34205:SF2">
    <property type="entry name" value="DUF962 DOMAIN-CONTAINING PROTEIN"/>
    <property type="match status" value="1"/>
</dbReference>
<comment type="caution">
    <text evidence="4">The sequence shown here is derived from an EMBL/GenBank/DDBJ whole genome shotgun (WGS) entry which is preliminary data.</text>
</comment>
<dbReference type="Proteomes" id="UP001139409">
    <property type="component" value="Unassembled WGS sequence"/>
</dbReference>
<evidence type="ECO:0000313" key="3">
    <source>
        <dbReference type="EMBL" id="MCA6076108.1"/>
    </source>
</evidence>
<organism evidence="4 5">
    <name type="scientific">Fulvivirga sedimenti</name>
    <dbReference type="NCBI Taxonomy" id="2879465"/>
    <lineage>
        <taxon>Bacteria</taxon>
        <taxon>Pseudomonadati</taxon>
        <taxon>Bacteroidota</taxon>
        <taxon>Cytophagia</taxon>
        <taxon>Cytophagales</taxon>
        <taxon>Fulvivirgaceae</taxon>
        <taxon>Fulvivirga</taxon>
    </lineage>
</organism>
<accession>A0A9X1L1P4</accession>
<feature type="transmembrane region" description="Helical" evidence="1">
    <location>
        <begin position="26"/>
        <end position="44"/>
    </location>
</feature>
<evidence type="ECO:0000313" key="4">
    <source>
        <dbReference type="EMBL" id="MCA6077236.1"/>
    </source>
</evidence>
<name>A0A9X1L1P4_9BACT</name>
<dbReference type="InterPro" id="IPR009305">
    <property type="entry name" value="Mpo1-like"/>
</dbReference>